<comment type="similarity">
    <text evidence="2">Belongs to the BMP lipoprotein family.</text>
</comment>
<keyword evidence="6" id="KW-0449">Lipoprotein</keyword>
<keyword evidence="5" id="KW-0472">Membrane</keyword>
<dbReference type="Pfam" id="PF02608">
    <property type="entry name" value="Bmp"/>
    <property type="match status" value="1"/>
</dbReference>
<dbReference type="Gene3D" id="3.40.50.2300">
    <property type="match status" value="2"/>
</dbReference>
<evidence type="ECO:0000256" key="6">
    <source>
        <dbReference type="ARBA" id="ARBA00023288"/>
    </source>
</evidence>
<sequence>MLNRKFGSLLLAGMMMVTTLVGCSSGEGTTPAGESQEATGEKVKVTLLVTGSLGDKAFNDSAQAGMEKIKAEFGDQVETETIEIGFDKTKFEPALIDVSESDTDIIVTGPWDMKEHIENNAPLYQDKKYIVFDTDVAYDEYDLNNVYSMSYKQNEAGFLAGALAALATTSDMEFANADKKIGFVGARDTSPVINDFLVGYIQGAQFIDQEMKVEVSYVGSFTDTAKAKELTLAQYAKGVDVVFVAAGPASTGTIEAASSAKKYVIGVDSDQALAYEGKEEANHIISSALKRLDTSIARGVELYLQDGLTFGAHEELGLKDQAVGLANNAIYEAVVTEAIRTQVEEVEQALLNGEVELKTALGMSQEDLQAIIKSVQ</sequence>
<dbReference type="InterPro" id="IPR003760">
    <property type="entry name" value="PnrA-like"/>
</dbReference>
<dbReference type="InterPro" id="IPR050957">
    <property type="entry name" value="BMP_lipoprotein"/>
</dbReference>
<evidence type="ECO:0000313" key="10">
    <source>
        <dbReference type="Proteomes" id="UP001169242"/>
    </source>
</evidence>
<organism evidence="9 10">
    <name type="scientific">Holtiella tumoricola</name>
    <dbReference type="NCBI Taxonomy" id="3018743"/>
    <lineage>
        <taxon>Bacteria</taxon>
        <taxon>Bacillati</taxon>
        <taxon>Bacillota</taxon>
        <taxon>Clostridia</taxon>
        <taxon>Lachnospirales</taxon>
        <taxon>Cellulosilyticaceae</taxon>
        <taxon>Holtiella</taxon>
    </lineage>
</organism>
<reference evidence="9" key="1">
    <citation type="journal article" date="2023" name="Int. J. Syst. Evol. Microbiol.">
        <title>&lt;i&gt;Holtiella tumoricola&lt;/i&gt; gen. nov. sp. nov., isolated from a human clinical sample.</title>
        <authorList>
            <person name="Allen-Vercoe E."/>
            <person name="Daigneault M.C."/>
            <person name="Vancuren S.J."/>
            <person name="Cochrane K."/>
            <person name="O'Neal L.L."/>
            <person name="Sankaranarayanan K."/>
            <person name="Lawson P.A."/>
        </authorList>
    </citation>
    <scope>NUCLEOTIDE SEQUENCE</scope>
    <source>
        <strain evidence="9">CC70A</strain>
    </source>
</reference>
<feature type="signal peptide" evidence="7">
    <location>
        <begin position="1"/>
        <end position="23"/>
    </location>
</feature>
<dbReference type="GO" id="GO:0005886">
    <property type="term" value="C:plasma membrane"/>
    <property type="evidence" value="ECO:0007669"/>
    <property type="project" value="UniProtKB-SubCell"/>
</dbReference>
<evidence type="ECO:0000256" key="1">
    <source>
        <dbReference type="ARBA" id="ARBA00004193"/>
    </source>
</evidence>
<evidence type="ECO:0000256" key="7">
    <source>
        <dbReference type="SAM" id="SignalP"/>
    </source>
</evidence>
<proteinExistence type="inferred from homology"/>
<protein>
    <submittedName>
        <fullName evidence="9">BMP family ABC transporter substrate-binding protein</fullName>
    </submittedName>
</protein>
<evidence type="ECO:0000256" key="3">
    <source>
        <dbReference type="ARBA" id="ARBA00022475"/>
    </source>
</evidence>
<evidence type="ECO:0000256" key="4">
    <source>
        <dbReference type="ARBA" id="ARBA00022729"/>
    </source>
</evidence>
<accession>A0AA42DPX2</accession>
<comment type="caution">
    <text evidence="9">The sequence shown here is derived from an EMBL/GenBank/DDBJ whole genome shotgun (WGS) entry which is preliminary data.</text>
</comment>
<evidence type="ECO:0000313" key="9">
    <source>
        <dbReference type="EMBL" id="MDA3733035.1"/>
    </source>
</evidence>
<evidence type="ECO:0000256" key="2">
    <source>
        <dbReference type="ARBA" id="ARBA00008610"/>
    </source>
</evidence>
<feature type="chain" id="PRO_5041294125" evidence="7">
    <location>
        <begin position="24"/>
        <end position="376"/>
    </location>
</feature>
<name>A0AA42DPX2_9FIRM</name>
<dbReference type="AlphaFoldDB" id="A0AA42DPX2"/>
<dbReference type="PANTHER" id="PTHR34296">
    <property type="entry name" value="TRANSCRIPTIONAL ACTIVATOR PROTEIN MED"/>
    <property type="match status" value="1"/>
</dbReference>
<dbReference type="Proteomes" id="UP001169242">
    <property type="component" value="Unassembled WGS sequence"/>
</dbReference>
<comment type="subcellular location">
    <subcellularLocation>
        <location evidence="1">Cell membrane</location>
        <topology evidence="1">Lipid-anchor</topology>
    </subcellularLocation>
</comment>
<gene>
    <name evidence="9" type="ORF">PBV87_16285</name>
</gene>
<dbReference type="RefSeq" id="WP_271012972.1">
    <property type="nucleotide sequence ID" value="NZ_JAQIFT010000059.1"/>
</dbReference>
<dbReference type="SUPFAM" id="SSF53822">
    <property type="entry name" value="Periplasmic binding protein-like I"/>
    <property type="match status" value="1"/>
</dbReference>
<evidence type="ECO:0000259" key="8">
    <source>
        <dbReference type="Pfam" id="PF02608"/>
    </source>
</evidence>
<evidence type="ECO:0000256" key="5">
    <source>
        <dbReference type="ARBA" id="ARBA00023136"/>
    </source>
</evidence>
<dbReference type="InterPro" id="IPR028082">
    <property type="entry name" value="Peripla_BP_I"/>
</dbReference>
<dbReference type="PROSITE" id="PS51257">
    <property type="entry name" value="PROKAR_LIPOPROTEIN"/>
    <property type="match status" value="1"/>
</dbReference>
<keyword evidence="3" id="KW-1003">Cell membrane</keyword>
<feature type="domain" description="ABC transporter substrate-binding protein PnrA-like" evidence="8">
    <location>
        <begin position="42"/>
        <end position="344"/>
    </location>
</feature>
<keyword evidence="10" id="KW-1185">Reference proteome</keyword>
<keyword evidence="4 7" id="KW-0732">Signal</keyword>
<dbReference type="EMBL" id="JAQIFT010000059">
    <property type="protein sequence ID" value="MDA3733035.1"/>
    <property type="molecule type" value="Genomic_DNA"/>
</dbReference>
<dbReference type="PANTHER" id="PTHR34296:SF2">
    <property type="entry name" value="ABC TRANSPORTER GUANOSINE-BINDING PROTEIN NUPN"/>
    <property type="match status" value="1"/>
</dbReference>